<dbReference type="EMBL" id="JAQIPB010000002">
    <property type="protein sequence ID" value="MDA7415667.1"/>
    <property type="molecule type" value="Genomic_DNA"/>
</dbReference>
<comment type="subunit">
    <text evidence="12">At low DSF concentrations, interacts with RpfF.</text>
</comment>
<proteinExistence type="predicted"/>
<reference evidence="21" key="1">
    <citation type="submission" date="2023-01" db="EMBL/GenBank/DDBJ databases">
        <title>Xenophilus mangrovi sp. nov., isolated from soil of Mangrove nature reserve.</title>
        <authorList>
            <person name="Xu S."/>
            <person name="Liu Z."/>
            <person name="Xu Y."/>
        </authorList>
    </citation>
    <scope>NUCLEOTIDE SEQUENCE</scope>
    <source>
        <strain evidence="21">YW8</strain>
    </source>
</reference>
<evidence type="ECO:0000256" key="5">
    <source>
        <dbReference type="ARBA" id="ARBA00022729"/>
    </source>
</evidence>
<dbReference type="InterPro" id="IPR004358">
    <property type="entry name" value="Sig_transdc_His_kin-like_C"/>
</dbReference>
<keyword evidence="3 16" id="KW-0597">Phosphoprotein</keyword>
<dbReference type="PANTHER" id="PTHR45339:SF5">
    <property type="entry name" value="HISTIDINE KINASE"/>
    <property type="match status" value="1"/>
</dbReference>
<keyword evidence="9" id="KW-0902">Two-component regulatory system</keyword>
<comment type="catalytic activity">
    <reaction evidence="1">
        <text>ATP + protein L-histidine = ADP + protein N-phospho-L-histidine.</text>
        <dbReference type="EC" id="2.7.13.3"/>
    </reaction>
</comment>
<dbReference type="GO" id="GO:0000155">
    <property type="term" value="F:phosphorelay sensor kinase activity"/>
    <property type="evidence" value="ECO:0007669"/>
    <property type="project" value="InterPro"/>
</dbReference>
<feature type="modified residue" description="Phosphohistidine" evidence="15">
    <location>
        <position position="667"/>
    </location>
</feature>
<dbReference type="GO" id="GO:0005886">
    <property type="term" value="C:plasma membrane"/>
    <property type="evidence" value="ECO:0007669"/>
    <property type="project" value="UniProtKB-SubCell"/>
</dbReference>
<dbReference type="CDD" id="cd00082">
    <property type="entry name" value="HisKA"/>
    <property type="match status" value="1"/>
</dbReference>
<evidence type="ECO:0000256" key="9">
    <source>
        <dbReference type="ARBA" id="ARBA00023012"/>
    </source>
</evidence>
<evidence type="ECO:0000256" key="2">
    <source>
        <dbReference type="ARBA" id="ARBA00012438"/>
    </source>
</evidence>
<dbReference type="SMART" id="SM00448">
    <property type="entry name" value="REC"/>
    <property type="match status" value="1"/>
</dbReference>
<dbReference type="RefSeq" id="WP_271426946.1">
    <property type="nucleotide sequence ID" value="NZ_JAQIPB010000002.1"/>
</dbReference>
<dbReference type="PROSITE" id="PS50109">
    <property type="entry name" value="HIS_KIN"/>
    <property type="match status" value="1"/>
</dbReference>
<evidence type="ECO:0000259" key="17">
    <source>
        <dbReference type="PROSITE" id="PS50109"/>
    </source>
</evidence>
<dbReference type="InterPro" id="IPR003661">
    <property type="entry name" value="HisK_dim/P_dom"/>
</dbReference>
<dbReference type="SUPFAM" id="SSF55874">
    <property type="entry name" value="ATPase domain of HSP90 chaperone/DNA topoisomerase II/histidine kinase"/>
    <property type="match status" value="1"/>
</dbReference>
<dbReference type="InterPro" id="IPR036890">
    <property type="entry name" value="HATPase_C_sf"/>
</dbReference>
<protein>
    <recommendedName>
        <fullName evidence="13">Sensory/regulatory protein RpfC</fullName>
        <ecNumber evidence="2">2.7.13.3</ecNumber>
    </recommendedName>
    <alternativeName>
        <fullName evidence="14">Virulence sensor protein BvgS</fullName>
    </alternativeName>
</protein>
<evidence type="ECO:0000256" key="8">
    <source>
        <dbReference type="ARBA" id="ARBA00022840"/>
    </source>
</evidence>
<organism evidence="21 22">
    <name type="scientific">Xenophilus arseniciresistens</name>
    <dbReference type="NCBI Taxonomy" id="1283306"/>
    <lineage>
        <taxon>Bacteria</taxon>
        <taxon>Pseudomonadati</taxon>
        <taxon>Pseudomonadota</taxon>
        <taxon>Betaproteobacteria</taxon>
        <taxon>Burkholderiales</taxon>
        <taxon>Comamonadaceae</taxon>
        <taxon>Xenophilus</taxon>
    </lineage>
</organism>
<dbReference type="InterPro" id="IPR013655">
    <property type="entry name" value="PAS_fold_3"/>
</dbReference>
<keyword evidence="6" id="KW-0547">Nucleotide-binding</keyword>
<dbReference type="Pfam" id="PF01627">
    <property type="entry name" value="Hpt"/>
    <property type="match status" value="1"/>
</dbReference>
<evidence type="ECO:0000256" key="7">
    <source>
        <dbReference type="ARBA" id="ARBA00022777"/>
    </source>
</evidence>
<evidence type="ECO:0000256" key="10">
    <source>
        <dbReference type="ARBA" id="ARBA00023026"/>
    </source>
</evidence>
<dbReference type="FunFam" id="3.30.565.10:FF:000010">
    <property type="entry name" value="Sensor histidine kinase RcsC"/>
    <property type="match status" value="1"/>
</dbReference>
<feature type="domain" description="Histidine kinase" evidence="17">
    <location>
        <begin position="196"/>
        <end position="430"/>
    </location>
</feature>
<evidence type="ECO:0000259" key="18">
    <source>
        <dbReference type="PROSITE" id="PS50110"/>
    </source>
</evidence>
<comment type="function">
    <text evidence="11">Member of the two-component regulatory system BvgS/BvgA. Phosphorylates BvgA via a four-step phosphorelay in response to environmental signals.</text>
</comment>
<dbReference type="InterPro" id="IPR008207">
    <property type="entry name" value="Sig_transdc_His_kin_Hpt_dom"/>
</dbReference>
<keyword evidence="4" id="KW-0808">Transferase</keyword>
<keyword evidence="8 21" id="KW-0067">ATP-binding</keyword>
<evidence type="ECO:0000259" key="19">
    <source>
        <dbReference type="PROSITE" id="PS50113"/>
    </source>
</evidence>
<dbReference type="InterPro" id="IPR005467">
    <property type="entry name" value="His_kinase_dom"/>
</dbReference>
<dbReference type="Pfam" id="PF02518">
    <property type="entry name" value="HATPase_c"/>
    <property type="match status" value="1"/>
</dbReference>
<dbReference type="Pfam" id="PF08447">
    <property type="entry name" value="PAS_3"/>
    <property type="match status" value="1"/>
</dbReference>
<evidence type="ECO:0000256" key="16">
    <source>
        <dbReference type="PROSITE-ProRule" id="PRU00169"/>
    </source>
</evidence>
<evidence type="ECO:0000259" key="20">
    <source>
        <dbReference type="PROSITE" id="PS50894"/>
    </source>
</evidence>
<dbReference type="InterPro" id="IPR011006">
    <property type="entry name" value="CheY-like_superfamily"/>
</dbReference>
<gene>
    <name evidence="21" type="ORF">PGB34_04765</name>
</gene>
<name>A0AAE3SY34_9BURK</name>
<dbReference type="CDD" id="cd16922">
    <property type="entry name" value="HATPase_EvgS-ArcB-TorS-like"/>
    <property type="match status" value="1"/>
</dbReference>
<feature type="domain" description="PAC" evidence="19">
    <location>
        <begin position="126"/>
        <end position="178"/>
    </location>
</feature>
<dbReference type="InterPro" id="IPR035965">
    <property type="entry name" value="PAS-like_dom_sf"/>
</dbReference>
<dbReference type="Pfam" id="PF00072">
    <property type="entry name" value="Response_reg"/>
    <property type="match status" value="1"/>
</dbReference>
<evidence type="ECO:0000313" key="21">
    <source>
        <dbReference type="EMBL" id="MDA7415667.1"/>
    </source>
</evidence>
<dbReference type="SMART" id="SM00388">
    <property type="entry name" value="HisKA"/>
    <property type="match status" value="1"/>
</dbReference>
<dbReference type="InterPro" id="IPR036097">
    <property type="entry name" value="HisK_dim/P_sf"/>
</dbReference>
<evidence type="ECO:0000256" key="14">
    <source>
        <dbReference type="ARBA" id="ARBA00070152"/>
    </source>
</evidence>
<feature type="modified residue" description="4-aspartylphosphate" evidence="16">
    <location>
        <position position="502"/>
    </location>
</feature>
<evidence type="ECO:0000256" key="3">
    <source>
        <dbReference type="ARBA" id="ARBA00022553"/>
    </source>
</evidence>
<dbReference type="SUPFAM" id="SSF55785">
    <property type="entry name" value="PYP-like sensor domain (PAS domain)"/>
    <property type="match status" value="1"/>
</dbReference>
<feature type="domain" description="Response regulatory" evidence="18">
    <location>
        <begin position="453"/>
        <end position="573"/>
    </location>
</feature>
<dbReference type="Gene3D" id="3.40.50.2300">
    <property type="match status" value="1"/>
</dbReference>
<sequence>MSSDTVPEPAALLQRIHALEAEVAALESRLQAQEAAHQATLTEAGRLRVQAARHELVAEAAHAAQWEWDLRSDRIALSGRWGQIAGEAPRERLWTLEELKARVHPDDLPALLRAAMDAIKGESSRYLVEHRVASRHGWAWIESVGMVTERDAQGRALTMSGYNIDITARRQLHEEMARARAQAEASSRAKSEFVANMSHEVRTPLNALLGLARLLHQSPLDSEQRHYVALIDSAATALLALLNDVLDLSKIESGKLVFEQVRFDLHQWLRDVVELHAGVAREKGLALRLVLADDLPRWVAGDPGRLRQVMGNLVSNAVKFTAQGEVVVRAEPLPVVAPEDAGEADGQAAAGPVRVRFEVRDTGIGIAAGMHGAIFEAFTQADSSITRSHGGTGLGLSISARLVAMMGGQIRVQSAPGQGSCFSFDVLLQRAAGAPGVLPEAQPNAGLVLQGLHVLVAEDHPVNALLMRKLLEPLGCRVTVAGDGAEAVRTWESADVDLVLMDLQMPVLSGFGATLQIRAREQQEPERGHTPIVALTAHAMAGDRDRCLAAGMDAYASKPVSPATLIAAVEEAIVAAYESAEKGGEKAFAARAAGHGVARTAEPAPKTRAADALPGVDRAALLALLGGNEAALKEAAQAMRADLSQRLQGIEQALADRNARALAADAHALRGALAAICAPQVARLAHALEDAATQADWPGAGSAAQALLPALLRVDEELALWLREPG</sequence>
<dbReference type="InterPro" id="IPR036641">
    <property type="entry name" value="HPT_dom_sf"/>
</dbReference>
<dbReference type="SMART" id="SM00387">
    <property type="entry name" value="HATPase_c"/>
    <property type="match status" value="1"/>
</dbReference>
<evidence type="ECO:0000256" key="11">
    <source>
        <dbReference type="ARBA" id="ARBA00058004"/>
    </source>
</evidence>
<dbReference type="Gene3D" id="3.30.450.20">
    <property type="entry name" value="PAS domain"/>
    <property type="match status" value="1"/>
</dbReference>
<dbReference type="Gene3D" id="1.20.120.160">
    <property type="entry name" value="HPT domain"/>
    <property type="match status" value="1"/>
</dbReference>
<evidence type="ECO:0000256" key="15">
    <source>
        <dbReference type="PROSITE-ProRule" id="PRU00110"/>
    </source>
</evidence>
<dbReference type="PRINTS" id="PR00344">
    <property type="entry name" value="BCTRLSENSOR"/>
</dbReference>
<evidence type="ECO:0000256" key="4">
    <source>
        <dbReference type="ARBA" id="ARBA00022679"/>
    </source>
</evidence>
<evidence type="ECO:0000256" key="6">
    <source>
        <dbReference type="ARBA" id="ARBA00022741"/>
    </source>
</evidence>
<dbReference type="PROSITE" id="PS50110">
    <property type="entry name" value="RESPONSE_REGULATORY"/>
    <property type="match status" value="1"/>
</dbReference>
<dbReference type="SUPFAM" id="SSF47226">
    <property type="entry name" value="Histidine-containing phosphotransfer domain, HPT domain"/>
    <property type="match status" value="1"/>
</dbReference>
<dbReference type="SUPFAM" id="SSF52172">
    <property type="entry name" value="CheY-like"/>
    <property type="match status" value="1"/>
</dbReference>
<evidence type="ECO:0000256" key="12">
    <source>
        <dbReference type="ARBA" id="ARBA00064003"/>
    </source>
</evidence>
<dbReference type="PROSITE" id="PS50894">
    <property type="entry name" value="HPT"/>
    <property type="match status" value="1"/>
</dbReference>
<dbReference type="PANTHER" id="PTHR45339">
    <property type="entry name" value="HYBRID SIGNAL TRANSDUCTION HISTIDINE KINASE J"/>
    <property type="match status" value="1"/>
</dbReference>
<dbReference type="Pfam" id="PF00512">
    <property type="entry name" value="HisKA"/>
    <property type="match status" value="1"/>
</dbReference>
<dbReference type="SUPFAM" id="SSF47384">
    <property type="entry name" value="Homodimeric domain of signal transducing histidine kinase"/>
    <property type="match status" value="1"/>
</dbReference>
<dbReference type="GO" id="GO:0005524">
    <property type="term" value="F:ATP binding"/>
    <property type="evidence" value="ECO:0007669"/>
    <property type="project" value="UniProtKB-KW"/>
</dbReference>
<dbReference type="Gene3D" id="1.10.287.130">
    <property type="match status" value="1"/>
</dbReference>
<dbReference type="Gene3D" id="3.30.565.10">
    <property type="entry name" value="Histidine kinase-like ATPase, C-terminal domain"/>
    <property type="match status" value="1"/>
</dbReference>
<evidence type="ECO:0000313" key="22">
    <source>
        <dbReference type="Proteomes" id="UP001212602"/>
    </source>
</evidence>
<evidence type="ECO:0000256" key="1">
    <source>
        <dbReference type="ARBA" id="ARBA00000085"/>
    </source>
</evidence>
<dbReference type="PROSITE" id="PS50113">
    <property type="entry name" value="PAC"/>
    <property type="match status" value="1"/>
</dbReference>
<dbReference type="Proteomes" id="UP001212602">
    <property type="component" value="Unassembled WGS sequence"/>
</dbReference>
<dbReference type="InterPro" id="IPR001789">
    <property type="entry name" value="Sig_transdc_resp-reg_receiver"/>
</dbReference>
<keyword evidence="7" id="KW-0418">Kinase</keyword>
<comment type="caution">
    <text evidence="21">The sequence shown here is derived from an EMBL/GenBank/DDBJ whole genome shotgun (WGS) entry which is preliminary data.</text>
</comment>
<accession>A0AAE3SY34</accession>
<dbReference type="InterPro" id="IPR000700">
    <property type="entry name" value="PAS-assoc_C"/>
</dbReference>
<keyword evidence="10" id="KW-0843">Virulence</keyword>
<dbReference type="FunFam" id="1.10.287.130:FF:000002">
    <property type="entry name" value="Two-component osmosensing histidine kinase"/>
    <property type="match status" value="1"/>
</dbReference>
<dbReference type="InterPro" id="IPR003594">
    <property type="entry name" value="HATPase_dom"/>
</dbReference>
<evidence type="ECO:0000256" key="13">
    <source>
        <dbReference type="ARBA" id="ARBA00068150"/>
    </source>
</evidence>
<dbReference type="CDD" id="cd17546">
    <property type="entry name" value="REC_hyHK_CKI1_RcsC-like"/>
    <property type="match status" value="1"/>
</dbReference>
<keyword evidence="5" id="KW-0732">Signal</keyword>
<feature type="domain" description="HPt" evidence="20">
    <location>
        <begin position="628"/>
        <end position="725"/>
    </location>
</feature>
<dbReference type="EC" id="2.7.13.3" evidence="2"/>
<keyword evidence="22" id="KW-1185">Reference proteome</keyword>
<dbReference type="AlphaFoldDB" id="A0AAE3SY34"/>